<feature type="domain" description="ABC3 transporter permease C-terminal" evidence="9">
    <location>
        <begin position="874"/>
        <end position="983"/>
    </location>
</feature>
<dbReference type="PANTHER" id="PTHR30572:SF4">
    <property type="entry name" value="ABC TRANSPORTER PERMEASE YTRF"/>
    <property type="match status" value="1"/>
</dbReference>
<evidence type="ECO:0000313" key="11">
    <source>
        <dbReference type="Proteomes" id="UP000509346"/>
    </source>
</evidence>
<keyword evidence="11" id="KW-1185">Reference proteome</keyword>
<evidence type="ECO:0000313" key="10">
    <source>
        <dbReference type="EMBL" id="QLH81119.1"/>
    </source>
</evidence>
<dbReference type="PANTHER" id="PTHR30572">
    <property type="entry name" value="MEMBRANE COMPONENT OF TRANSPORTER-RELATED"/>
    <property type="match status" value="1"/>
</dbReference>
<accession>A0A7D5PE66</accession>
<evidence type="ECO:0000256" key="6">
    <source>
        <dbReference type="ARBA" id="ARBA00038076"/>
    </source>
</evidence>
<keyword evidence="3 8" id="KW-0812">Transmembrane</keyword>
<evidence type="ECO:0000256" key="2">
    <source>
        <dbReference type="ARBA" id="ARBA00022475"/>
    </source>
</evidence>
<feature type="transmembrane region" description="Helical" evidence="8">
    <location>
        <begin position="954"/>
        <end position="985"/>
    </location>
</feature>
<evidence type="ECO:0000259" key="9">
    <source>
        <dbReference type="Pfam" id="PF02687"/>
    </source>
</evidence>
<dbReference type="InterPro" id="IPR003838">
    <property type="entry name" value="ABC3_permease_C"/>
</dbReference>
<feature type="transmembrane region" description="Helical" evidence="8">
    <location>
        <begin position="922"/>
        <end position="942"/>
    </location>
</feature>
<reference evidence="10 11" key="1">
    <citation type="submission" date="2020-07" db="EMBL/GenBank/DDBJ databases">
        <title>Halosimplex litoreum sp. nov. and Halosimplex rubrum sp. nov., isolated from different salt environments.</title>
        <authorList>
            <person name="Cui H."/>
        </authorList>
    </citation>
    <scope>NUCLEOTIDE SEQUENCE [LARGE SCALE GENOMIC DNA]</scope>
    <source>
        <strain evidence="10 11">R2</strain>
    </source>
</reference>
<keyword evidence="5 8" id="KW-0472">Membrane</keyword>
<feature type="region of interest" description="Disordered" evidence="7">
    <location>
        <begin position="84"/>
        <end position="129"/>
    </location>
</feature>
<evidence type="ECO:0000256" key="4">
    <source>
        <dbReference type="ARBA" id="ARBA00022989"/>
    </source>
</evidence>
<evidence type="ECO:0000256" key="7">
    <source>
        <dbReference type="SAM" id="MobiDB-lite"/>
    </source>
</evidence>
<dbReference type="RefSeq" id="WP_179920929.1">
    <property type="nucleotide sequence ID" value="NZ_CP058909.1"/>
</dbReference>
<keyword evidence="2" id="KW-1003">Cell membrane</keyword>
<feature type="transmembrane region" description="Helical" evidence="8">
    <location>
        <begin position="205"/>
        <end position="227"/>
    </location>
</feature>
<feature type="domain" description="ABC3 transporter permease C-terminal" evidence="9">
    <location>
        <begin position="213"/>
        <end position="329"/>
    </location>
</feature>
<evidence type="ECO:0000256" key="5">
    <source>
        <dbReference type="ARBA" id="ARBA00023136"/>
    </source>
</evidence>
<comment type="subcellular location">
    <subcellularLocation>
        <location evidence="1">Cell membrane</location>
        <topology evidence="1">Multi-pass membrane protein</topology>
    </subcellularLocation>
</comment>
<dbReference type="GO" id="GO:0005886">
    <property type="term" value="C:plasma membrane"/>
    <property type="evidence" value="ECO:0007669"/>
    <property type="project" value="UniProtKB-SubCell"/>
</dbReference>
<feature type="transmembrane region" description="Helical" evidence="8">
    <location>
        <begin position="864"/>
        <end position="888"/>
    </location>
</feature>
<evidence type="ECO:0000256" key="8">
    <source>
        <dbReference type="SAM" id="Phobius"/>
    </source>
</evidence>
<dbReference type="Proteomes" id="UP000509346">
    <property type="component" value="Chromosome"/>
</dbReference>
<evidence type="ECO:0000256" key="3">
    <source>
        <dbReference type="ARBA" id="ARBA00022692"/>
    </source>
</evidence>
<dbReference type="Pfam" id="PF02687">
    <property type="entry name" value="FtsX"/>
    <property type="match status" value="2"/>
</dbReference>
<protein>
    <submittedName>
        <fullName evidence="10">ABC transporter permease</fullName>
    </submittedName>
</protein>
<dbReference type="GeneID" id="56082015"/>
<feature type="transmembrane region" description="Helical" evidence="8">
    <location>
        <begin position="306"/>
        <end position="325"/>
    </location>
</feature>
<dbReference type="OrthoDB" id="291541at2157"/>
<dbReference type="InterPro" id="IPR050250">
    <property type="entry name" value="Macrolide_Exporter_MacB"/>
</dbReference>
<dbReference type="GO" id="GO:0022857">
    <property type="term" value="F:transmembrane transporter activity"/>
    <property type="evidence" value="ECO:0007669"/>
    <property type="project" value="TreeGrafter"/>
</dbReference>
<dbReference type="KEGG" id="hpel:HZS54_05460"/>
<dbReference type="AlphaFoldDB" id="A0A7D5PE66"/>
<feature type="transmembrane region" description="Helical" evidence="8">
    <location>
        <begin position="385"/>
        <end position="407"/>
    </location>
</feature>
<feature type="transmembrane region" description="Helical" evidence="8">
    <location>
        <begin position="252"/>
        <end position="275"/>
    </location>
</feature>
<evidence type="ECO:0000256" key="1">
    <source>
        <dbReference type="ARBA" id="ARBA00004651"/>
    </source>
</evidence>
<gene>
    <name evidence="10" type="ORF">HZS54_05460</name>
</gene>
<keyword evidence="4 8" id="KW-1133">Transmembrane helix</keyword>
<organism evidence="10 11">
    <name type="scientific">Halosimplex pelagicum</name>
    <dbReference type="NCBI Taxonomy" id="869886"/>
    <lineage>
        <taxon>Archaea</taxon>
        <taxon>Methanobacteriati</taxon>
        <taxon>Methanobacteriota</taxon>
        <taxon>Stenosarchaea group</taxon>
        <taxon>Halobacteria</taxon>
        <taxon>Halobacteriales</taxon>
        <taxon>Haloarculaceae</taxon>
        <taxon>Halosimplex</taxon>
    </lineage>
</organism>
<proteinExistence type="inferred from homology"/>
<name>A0A7D5PE66_9EURY</name>
<dbReference type="EMBL" id="CP058909">
    <property type="protein sequence ID" value="QLH81119.1"/>
    <property type="molecule type" value="Genomic_DNA"/>
</dbReference>
<feature type="transmembrane region" description="Helical" evidence="8">
    <location>
        <begin position="17"/>
        <end position="40"/>
    </location>
</feature>
<sequence>MNYARALVTRWSARDQLAVLVVAVATAFLVGAVLVLLGVAGQTTAIAGEHGAETAVTLTSDPGTATDAGTALPLATVTVDGERRTVVGVPAGGSDDASTPPDETDDGSTPPDGIDGVSAPDGVAGPVSGERVTLVGDRGAVDRRVDRRAGADVFPDSWLVTDAATVREVGADRALRVRPAASSVPGEGAPLTGALAFFLAGTRQMLGVLAVVCLSAAVLVGVVVFSVTRMTVRDRREALVVLRATGATPRRIGLVVAARAGLLTLAGVALGYAVGVVVPNAVTAGAVTLGLPVGLPLGITPRSAPLVAGVCAVFVAVGVAAGALASRSVTRGAPLDPPPDAGRWLPSLSDGILAPEWLSERLGGLPEWLRGPSLLPAGAAVPTTATLAVFVTFVLVVVALGGVVGGVGATGSQGGSTIVAPDALHPVDSRVPAGYADVLRRSGTPASAEILLFLVHDGRPFPARGASFEAYRSVSDARIVSGRPPNGTDEAVVGADLAGTLGVEPGETLALGGSTRRAVATVEVVGAFDASGAADDHLLVAPSLARHLSDVYPGYANLIRLGEPAANESTDGVVVLGATTPDRVARGETVEVGVHLRNVGAERATRAVRVRFGDRTRRVEASLGPDERRTVVAEFDATGEGVREVTVESTTRRVRVLAPETLTLPPLPDEGPPNATLRLPVRTLAGEAVTNATVTVGDRTARTDGDGVARLRLPATPGAYAIRASAGDRTATGRIRTAAGAPRTPGARLVVPNGTGALTEPTVRLRLTNPWATALDRTATIAGPGTDVAESVRIPAGSGVTRTATLDPRPPGSYTVRATAGEAVVERSYRVAGDDRLASALASSGRVSGATGTSGLLSRVFGNLWLVLATLVGLGAVMTTGSTVAAFADAVQARRSDIGVHRAVGATPRRIARLVLGDAVRIGVPATLASVALAGAALWALSRAGAFTVFGVRVAAALPVAVVGPLALGSLALALASAGAVAWWYSSVDPSRLFGGGS</sequence>
<comment type="similarity">
    <text evidence="6">Belongs to the ABC-4 integral membrane protein family.</text>
</comment>